<comment type="pathway">
    <text evidence="4 16">Amino-acid biosynthesis; L-valine biosynthesis; L-valine from pyruvate: step 4/4.</text>
</comment>
<dbReference type="InterPro" id="IPR033939">
    <property type="entry name" value="BCAT_family"/>
</dbReference>
<dbReference type="GO" id="GO:0009099">
    <property type="term" value="P:L-valine biosynthetic process"/>
    <property type="evidence" value="ECO:0007669"/>
    <property type="project" value="UniProtKB-UniPathway"/>
</dbReference>
<dbReference type="GO" id="GO:0009097">
    <property type="term" value="P:isoleucine biosynthetic process"/>
    <property type="evidence" value="ECO:0007669"/>
    <property type="project" value="UniProtKB-UniPathway"/>
</dbReference>
<dbReference type="SUPFAM" id="SSF56752">
    <property type="entry name" value="D-aminoacid aminotransferase-like PLP-dependent enzymes"/>
    <property type="match status" value="1"/>
</dbReference>
<evidence type="ECO:0000256" key="13">
    <source>
        <dbReference type="ARBA" id="ARBA00048798"/>
    </source>
</evidence>
<proteinExistence type="inferred from homology"/>
<dbReference type="Gene3D" id="3.40.630.30">
    <property type="match status" value="2"/>
</dbReference>
<evidence type="ECO:0000256" key="15">
    <source>
        <dbReference type="RuleBase" id="RU004516"/>
    </source>
</evidence>
<dbReference type="Gene3D" id="3.20.10.10">
    <property type="entry name" value="D-amino Acid Aminotransferase, subunit A, domain 2"/>
    <property type="match status" value="1"/>
</dbReference>
<dbReference type="InterPro" id="IPR039968">
    <property type="entry name" value="BcerS-like"/>
</dbReference>
<keyword evidence="9 16" id="KW-0808">Transferase</keyword>
<protein>
    <recommendedName>
        <fullName evidence="16">Branched-chain-amino-acid aminotransferase</fullName>
        <shortName evidence="16">BCAT</shortName>
        <ecNumber evidence="16">2.6.1.42</ecNumber>
    </recommendedName>
</protein>
<comment type="catalytic activity">
    <reaction evidence="14 16">
        <text>L-leucine + 2-oxoglutarate = 4-methyl-2-oxopentanoate + L-glutamate</text>
        <dbReference type="Rhea" id="RHEA:18321"/>
        <dbReference type="ChEBI" id="CHEBI:16810"/>
        <dbReference type="ChEBI" id="CHEBI:17865"/>
        <dbReference type="ChEBI" id="CHEBI:29985"/>
        <dbReference type="ChEBI" id="CHEBI:57427"/>
        <dbReference type="EC" id="2.6.1.42"/>
    </reaction>
</comment>
<dbReference type="GO" id="GO:0052655">
    <property type="term" value="F:L-valine-2-oxoglutarate transaminase activity"/>
    <property type="evidence" value="ECO:0007669"/>
    <property type="project" value="RHEA"/>
</dbReference>
<dbReference type="Pfam" id="PF01063">
    <property type="entry name" value="Aminotran_4"/>
    <property type="match status" value="1"/>
</dbReference>
<evidence type="ECO:0000256" key="9">
    <source>
        <dbReference type="ARBA" id="ARBA00022679"/>
    </source>
</evidence>
<comment type="pathway">
    <text evidence="3 16">Amino-acid biosynthesis; L-isoleucine biosynthesis; L-isoleucine from 2-oxobutanoate: step 4/4.</text>
</comment>
<dbReference type="GO" id="GO:0052656">
    <property type="term" value="F:L-isoleucine-2-oxoglutarate transaminase activity"/>
    <property type="evidence" value="ECO:0007669"/>
    <property type="project" value="RHEA"/>
</dbReference>
<comment type="similarity">
    <text evidence="6 16">Belongs to the class-IV pyridoxal-phosphate-dependent aminotransferase family.</text>
</comment>
<dbReference type="UniPathway" id="UPA00047">
    <property type="reaction ID" value="UER00058"/>
</dbReference>
<keyword evidence="11 16" id="KW-0100">Branched-chain amino acid biosynthesis</keyword>
<dbReference type="AlphaFoldDB" id="A0A656D4L5"/>
<comment type="function">
    <text evidence="2 16">Acts on leucine, isoleucine and valine.</text>
</comment>
<keyword evidence="7 16" id="KW-0032">Aminotransferase</keyword>
<evidence type="ECO:0000256" key="14">
    <source>
        <dbReference type="ARBA" id="ARBA00049229"/>
    </source>
</evidence>
<evidence type="ECO:0000256" key="7">
    <source>
        <dbReference type="ARBA" id="ARBA00022576"/>
    </source>
</evidence>
<dbReference type="EC" id="2.6.1.42" evidence="16"/>
<evidence type="ECO:0000256" key="5">
    <source>
        <dbReference type="ARBA" id="ARBA00005072"/>
    </source>
</evidence>
<name>A0A656D4L5_KRYT1</name>
<evidence type="ECO:0000256" key="1">
    <source>
        <dbReference type="ARBA" id="ARBA00001933"/>
    </source>
</evidence>
<evidence type="ECO:0000256" key="10">
    <source>
        <dbReference type="ARBA" id="ARBA00022898"/>
    </source>
</evidence>
<evidence type="ECO:0000313" key="17">
    <source>
        <dbReference type="EMBL" id="CUS97869.1"/>
    </source>
</evidence>
<dbReference type="InterPro" id="IPR043131">
    <property type="entry name" value="BCAT-like_N"/>
</dbReference>
<sequence length="685" mass="78852">MSIEIRRALSRKEMSHFIKFPYNLYKNHPYWVPPLLIEQKDLVDVKRNPFYKHSEAEFYLAYKNGQIVGRIAAILNHNHNKFHGENIGFFGFFECINDKDVSAKLFETVENWAKQKGLDEIRGPVNPSTNDSCGILIEGFDKPPCVMMPYNYEYYSELCENYGFEKARDLYSYYISQEMLTPKIMQRLERGVELVLKRRNATIRPVNLKNFDEEVKKVKEVYNNAWSKNWGFVPLTDDEINHIAKGLKQIVVPEIALFAEVDGKPIGFSLSIPDINQALKGLNGRLLPFGIFKLMKNMKKITMIRVLIMGLIQEYRLSGIDAAFYYYTIKNGIEKGYSEAELGWVLEDNEPMKRVAENIGSIPYKKLSHIFKKIKVKKTMPLPKVEKIWMNGKFVNWDDAKIHVLSHVIHYGTSWFEGIRCYDTPKGSAVFRLDEHMKRLYDSVKIYRAEIPYTIEELTQAVIETIKVNKLKQCYIRPIVFRGYYELGVNPMNCPIDVVIAVWEWGEYLGKEAIEKGVDVRVSSWRRPAPDTLPMMAKVGANYMNSQLIKMEALVDGYAEGIALDYNGFVSEGSGENIFIVKDDVIYTPLISTGILPGITRISVIQISKDLGYEVKETLIPREMLYIADEIFFTGTATEITPVRSVDRIKIGCGVPGKITRSIQNIFYDIVKNGNDPYGWLTWVK</sequence>
<dbReference type="PROSITE" id="PS00770">
    <property type="entry name" value="AA_TRANSFER_CLASS_4"/>
    <property type="match status" value="1"/>
</dbReference>
<dbReference type="GO" id="GO:0009098">
    <property type="term" value="P:L-leucine biosynthetic process"/>
    <property type="evidence" value="ECO:0007669"/>
    <property type="project" value="UniProtKB-UniPathway"/>
</dbReference>
<evidence type="ECO:0000256" key="8">
    <source>
        <dbReference type="ARBA" id="ARBA00022605"/>
    </source>
</evidence>
<evidence type="ECO:0000256" key="4">
    <source>
        <dbReference type="ARBA" id="ARBA00004931"/>
    </source>
</evidence>
<dbReference type="CDD" id="cd01557">
    <property type="entry name" value="BCAT_beta_family"/>
    <property type="match status" value="1"/>
</dbReference>
<dbReference type="InterPro" id="IPR016181">
    <property type="entry name" value="Acyl_CoA_acyltransferase"/>
</dbReference>
<evidence type="ECO:0000256" key="11">
    <source>
        <dbReference type="ARBA" id="ARBA00023304"/>
    </source>
</evidence>
<keyword evidence="8 16" id="KW-0028">Amino-acid biosynthesis</keyword>
<dbReference type="UniPathway" id="UPA00048">
    <property type="reaction ID" value="UER00073"/>
</dbReference>
<dbReference type="InterPro" id="IPR036038">
    <property type="entry name" value="Aminotransferase-like"/>
</dbReference>
<evidence type="ECO:0000256" key="3">
    <source>
        <dbReference type="ARBA" id="ARBA00004824"/>
    </source>
</evidence>
<evidence type="ECO:0000313" key="18">
    <source>
        <dbReference type="Proteomes" id="UP000243065"/>
    </source>
</evidence>
<evidence type="ECO:0000256" key="6">
    <source>
        <dbReference type="ARBA" id="ARBA00009320"/>
    </source>
</evidence>
<dbReference type="PANTHER" id="PTHR41368">
    <property type="entry name" value="PROTEIN YGHO"/>
    <property type="match status" value="1"/>
</dbReference>
<comment type="pathway">
    <text evidence="5 16">Amino-acid biosynthesis; L-leucine biosynthesis; L-leucine from 3-methyl-2-oxobutanoate: step 4/4.</text>
</comment>
<evidence type="ECO:0000256" key="16">
    <source>
        <dbReference type="RuleBase" id="RU364094"/>
    </source>
</evidence>
<dbReference type="UniPathway" id="UPA00049">
    <property type="reaction ID" value="UER00062"/>
</dbReference>
<comment type="cofactor">
    <cofactor evidence="1 15">
        <name>pyridoxal 5'-phosphate</name>
        <dbReference type="ChEBI" id="CHEBI:597326"/>
    </cofactor>
</comment>
<comment type="catalytic activity">
    <reaction evidence="13 16">
        <text>L-isoleucine + 2-oxoglutarate = (S)-3-methyl-2-oxopentanoate + L-glutamate</text>
        <dbReference type="Rhea" id="RHEA:24801"/>
        <dbReference type="ChEBI" id="CHEBI:16810"/>
        <dbReference type="ChEBI" id="CHEBI:29985"/>
        <dbReference type="ChEBI" id="CHEBI:35146"/>
        <dbReference type="ChEBI" id="CHEBI:58045"/>
        <dbReference type="EC" id="2.6.1.42"/>
    </reaction>
</comment>
<organism evidence="17 18">
    <name type="scientific">Kryptobacter tengchongensis</name>
    <dbReference type="NCBI Taxonomy" id="1643429"/>
    <lineage>
        <taxon>Bacteria</taxon>
        <taxon>Pseudomonadati</taxon>
        <taxon>Candidatus Kryptoniota</taxon>
        <taxon>Candidatus Kryptobacter</taxon>
    </lineage>
</organism>
<evidence type="ECO:0000256" key="2">
    <source>
        <dbReference type="ARBA" id="ARBA00003109"/>
    </source>
</evidence>
<dbReference type="InterPro" id="IPR001544">
    <property type="entry name" value="Aminotrans_IV"/>
</dbReference>
<dbReference type="GO" id="GO:0052654">
    <property type="term" value="F:L-leucine-2-oxoglutarate transaminase activity"/>
    <property type="evidence" value="ECO:0007669"/>
    <property type="project" value="RHEA"/>
</dbReference>
<dbReference type="Proteomes" id="UP000243065">
    <property type="component" value="Unassembled WGS sequence"/>
</dbReference>
<reference evidence="17 18" key="1">
    <citation type="submission" date="2015-11" db="EMBL/GenBank/DDBJ databases">
        <authorList>
            <person name="Varghese N."/>
        </authorList>
    </citation>
    <scope>NUCLEOTIDE SEQUENCE [LARGE SCALE GENOMIC DNA]</scope>
    <source>
        <strain evidence="17 18">JGI-24</strain>
    </source>
</reference>
<dbReference type="Gene3D" id="3.30.470.10">
    <property type="match status" value="1"/>
</dbReference>
<dbReference type="FunFam" id="3.30.470.10:FF:000006">
    <property type="entry name" value="Branched-chain-amino-acid aminotransferase"/>
    <property type="match status" value="1"/>
</dbReference>
<keyword evidence="18" id="KW-1185">Reference proteome</keyword>
<dbReference type="InterPro" id="IPR043132">
    <property type="entry name" value="BCAT-like_C"/>
</dbReference>
<evidence type="ECO:0000256" key="12">
    <source>
        <dbReference type="ARBA" id="ARBA00048212"/>
    </source>
</evidence>
<dbReference type="FunFam" id="3.20.10.10:FF:000002">
    <property type="entry name" value="D-alanine aminotransferase"/>
    <property type="match status" value="1"/>
</dbReference>
<dbReference type="EMBL" id="CZVU01000009">
    <property type="protein sequence ID" value="CUS97869.1"/>
    <property type="molecule type" value="Genomic_DNA"/>
</dbReference>
<keyword evidence="10 15" id="KW-0663">Pyridoxal phosphate</keyword>
<dbReference type="NCBIfam" id="TIGR01122">
    <property type="entry name" value="ilvE_I"/>
    <property type="match status" value="1"/>
</dbReference>
<dbReference type="InterPro" id="IPR005785">
    <property type="entry name" value="B_amino_transI"/>
</dbReference>
<dbReference type="SUPFAM" id="SSF55729">
    <property type="entry name" value="Acyl-CoA N-acyltransferases (Nat)"/>
    <property type="match status" value="1"/>
</dbReference>
<dbReference type="InterPro" id="IPR018300">
    <property type="entry name" value="Aminotrans_IV_CS"/>
</dbReference>
<comment type="catalytic activity">
    <reaction evidence="12 16">
        <text>L-valine + 2-oxoglutarate = 3-methyl-2-oxobutanoate + L-glutamate</text>
        <dbReference type="Rhea" id="RHEA:24813"/>
        <dbReference type="ChEBI" id="CHEBI:11851"/>
        <dbReference type="ChEBI" id="CHEBI:16810"/>
        <dbReference type="ChEBI" id="CHEBI:29985"/>
        <dbReference type="ChEBI" id="CHEBI:57762"/>
        <dbReference type="EC" id="2.6.1.42"/>
    </reaction>
</comment>
<dbReference type="NCBIfam" id="NF005146">
    <property type="entry name" value="PRK06606.1"/>
    <property type="match status" value="1"/>
</dbReference>
<gene>
    <name evidence="16" type="primary">ilvE</name>
    <name evidence="17" type="ORF">JGI24_00346</name>
</gene>
<accession>A0A656D4L5</accession>
<dbReference type="PANTHER" id="PTHR41368:SF1">
    <property type="entry name" value="PROTEIN YGHO"/>
    <property type="match status" value="1"/>
</dbReference>